<evidence type="ECO:0000313" key="4">
    <source>
        <dbReference type="Proteomes" id="UP000267029"/>
    </source>
</evidence>
<name>A0A0R3UNS6_MESCO</name>
<organism evidence="3 4">
    <name type="scientific">Mesocestoides corti</name>
    <name type="common">Flatworm</name>
    <dbReference type="NCBI Taxonomy" id="53468"/>
    <lineage>
        <taxon>Eukaryota</taxon>
        <taxon>Metazoa</taxon>
        <taxon>Spiralia</taxon>
        <taxon>Lophotrochozoa</taxon>
        <taxon>Platyhelminthes</taxon>
        <taxon>Cestoda</taxon>
        <taxon>Eucestoda</taxon>
        <taxon>Cyclophyllidea</taxon>
        <taxon>Mesocestoididae</taxon>
        <taxon>Mesocestoides</taxon>
    </lineage>
</organism>
<dbReference type="GO" id="GO:0003723">
    <property type="term" value="F:RNA binding"/>
    <property type="evidence" value="ECO:0007669"/>
    <property type="project" value="InterPro"/>
</dbReference>
<evidence type="ECO:0000313" key="3">
    <source>
        <dbReference type="EMBL" id="VDD83464.1"/>
    </source>
</evidence>
<dbReference type="Pfam" id="PF02170">
    <property type="entry name" value="PAZ"/>
    <property type="match status" value="1"/>
</dbReference>
<dbReference type="OrthoDB" id="10252740at2759"/>
<dbReference type="Gene3D" id="2.170.260.10">
    <property type="entry name" value="paz domain"/>
    <property type="match status" value="1"/>
</dbReference>
<dbReference type="PROSITE" id="PS50821">
    <property type="entry name" value="PAZ"/>
    <property type="match status" value="1"/>
</dbReference>
<dbReference type="PROSITE" id="PS50822">
    <property type="entry name" value="PIWI"/>
    <property type="match status" value="1"/>
</dbReference>
<dbReference type="STRING" id="53468.A0A0R3UNS6"/>
<dbReference type="SMART" id="SM00950">
    <property type="entry name" value="Piwi"/>
    <property type="match status" value="1"/>
</dbReference>
<dbReference type="InterPro" id="IPR012337">
    <property type="entry name" value="RNaseH-like_sf"/>
</dbReference>
<dbReference type="Proteomes" id="UP000267029">
    <property type="component" value="Unassembled WGS sequence"/>
</dbReference>
<sequence>MYDLEPTRAFREENHDLEAKPRTLRNLLKIVVNEFPEDTFYDGGRILYSLKKLDGVGAESVKRLVPVADPLERDDLWLEYTIQEVKRISASSIFEYLNNPYARTSEIPQDAINMVDNLLKWVNRKTFVNFGRSAMFFPDPKQRVDQKLFVIHSGFMFSVRPQWKVRMNIDMVHKAFFPTGNLADILYAKYEESIYDQRNWPMMLADINGIRVEADHYKTEKGKSYKKRFTVFGLSPDSAEREMIPELKISIMAYFDKQYSIKLKYPELPCIKTKKDKNEYIPMELLTVLPYQNPNADKGDIASAVIRCAAVRPGDRFKELDSFVNQFMRNQHCLLKQFKLKLPNSKPVTVDARELPQPTGQFQGAPMSLGRGKWNPLKFYRPASGQVTWAVFATPVSRFSQQGISTVLRELPRAANNCGLDINGKLGGTNWLVNSLKIDDKLMMVMGADVTHPAPTGGNRELSKSVAAVIASISPDLMQYAAVVRQQDRVRIKDKATREVIDAMELIVTDLLNVFGKHNNRLPDKIIFYRDGVSEGQFETVLREELTAIQKACASLQQGYEPGVTFIVVQKRHHIRFNPTDPRARNVNPGTVVDTHITHKREFDFYLCSQEGIQGTSKPAHYHVLYDDNNWSSNALQSFTYYLCHAYMRCCRSVSYPAPTFYSHLAAFRARDWLKGSRPQDHLLDQNRFRVNAVQQSRMFFL</sequence>
<dbReference type="InterPro" id="IPR036397">
    <property type="entry name" value="RNaseH_sf"/>
</dbReference>
<dbReference type="EMBL" id="UXSR01005732">
    <property type="protein sequence ID" value="VDD83464.1"/>
    <property type="molecule type" value="Genomic_DNA"/>
</dbReference>
<dbReference type="CDD" id="cd02846">
    <property type="entry name" value="PAZ_argonaute_like"/>
    <property type="match status" value="1"/>
</dbReference>
<dbReference type="Pfam" id="PF02171">
    <property type="entry name" value="Piwi"/>
    <property type="match status" value="1"/>
</dbReference>
<evidence type="ECO:0008006" key="5">
    <source>
        <dbReference type="Google" id="ProtNLM"/>
    </source>
</evidence>
<dbReference type="Gene3D" id="3.30.420.10">
    <property type="entry name" value="Ribonuclease H-like superfamily/Ribonuclease H"/>
    <property type="match status" value="1"/>
</dbReference>
<gene>
    <name evidence="3" type="ORF">MCOS_LOCUS9467</name>
</gene>
<dbReference type="InterPro" id="IPR003100">
    <property type="entry name" value="PAZ_dom"/>
</dbReference>
<dbReference type="InterPro" id="IPR036085">
    <property type="entry name" value="PAZ_dom_sf"/>
</dbReference>
<evidence type="ECO:0000259" key="1">
    <source>
        <dbReference type="PROSITE" id="PS50821"/>
    </source>
</evidence>
<dbReference type="AlphaFoldDB" id="A0A0R3UNS6"/>
<evidence type="ECO:0000259" key="2">
    <source>
        <dbReference type="PROSITE" id="PS50822"/>
    </source>
</evidence>
<reference evidence="3 4" key="1">
    <citation type="submission" date="2018-10" db="EMBL/GenBank/DDBJ databases">
        <authorList>
            <consortium name="Pathogen Informatics"/>
        </authorList>
    </citation>
    <scope>NUCLEOTIDE SEQUENCE [LARGE SCALE GENOMIC DNA]</scope>
</reference>
<dbReference type="InterPro" id="IPR003165">
    <property type="entry name" value="Piwi"/>
</dbReference>
<keyword evidence="4" id="KW-1185">Reference proteome</keyword>
<feature type="domain" description="Piwi" evidence="2">
    <location>
        <begin position="416"/>
        <end position="675"/>
    </location>
</feature>
<dbReference type="SUPFAM" id="SSF53098">
    <property type="entry name" value="Ribonuclease H-like"/>
    <property type="match status" value="1"/>
</dbReference>
<dbReference type="PANTHER" id="PTHR22891">
    <property type="entry name" value="EUKARYOTIC TRANSLATION INITIATION FACTOR 2C"/>
    <property type="match status" value="1"/>
</dbReference>
<protein>
    <recommendedName>
        <fullName evidence="5">Piwi domain-containing protein</fullName>
    </recommendedName>
</protein>
<proteinExistence type="predicted"/>
<dbReference type="SUPFAM" id="SSF101690">
    <property type="entry name" value="PAZ domain"/>
    <property type="match status" value="1"/>
</dbReference>
<feature type="domain" description="PAZ" evidence="1">
    <location>
        <begin position="181"/>
        <end position="290"/>
    </location>
</feature>
<accession>A0A0R3UNS6</accession>